<evidence type="ECO:0000256" key="1">
    <source>
        <dbReference type="ARBA" id="ARBA00009075"/>
    </source>
</evidence>
<dbReference type="Proteomes" id="UP000655550">
    <property type="component" value="Unassembled WGS sequence"/>
</dbReference>
<comment type="similarity">
    <text evidence="1">Belongs to the outer membrane porin (Opr) (TC 1.B.25) family.</text>
</comment>
<proteinExistence type="inferred from homology"/>
<feature type="chain" id="PRO_5046927785" evidence="4">
    <location>
        <begin position="28"/>
        <end position="422"/>
    </location>
</feature>
<evidence type="ECO:0000313" key="5">
    <source>
        <dbReference type="EMBL" id="GGH91336.1"/>
    </source>
</evidence>
<feature type="signal peptide" evidence="4">
    <location>
        <begin position="1"/>
        <end position="27"/>
    </location>
</feature>
<keyword evidence="3 4" id="KW-0732">Signal</keyword>
<evidence type="ECO:0000313" key="6">
    <source>
        <dbReference type="Proteomes" id="UP000655550"/>
    </source>
</evidence>
<dbReference type="InterPro" id="IPR005318">
    <property type="entry name" value="OM_porin_bac"/>
</dbReference>
<name>A0ABQ2AHF2_9PSED</name>
<accession>A0ABQ2AHF2</accession>
<dbReference type="Pfam" id="PF03573">
    <property type="entry name" value="OprD"/>
    <property type="match status" value="1"/>
</dbReference>
<dbReference type="EMBL" id="BMDE01000003">
    <property type="protein sequence ID" value="GGH91336.1"/>
    <property type="molecule type" value="Genomic_DNA"/>
</dbReference>
<organism evidence="5 6">
    <name type="scientific">Pseudomonas fluvialis</name>
    <dbReference type="NCBI Taxonomy" id="1793966"/>
    <lineage>
        <taxon>Bacteria</taxon>
        <taxon>Pseudomonadati</taxon>
        <taxon>Pseudomonadota</taxon>
        <taxon>Gammaproteobacteria</taxon>
        <taxon>Pseudomonadales</taxon>
        <taxon>Pseudomonadaceae</taxon>
        <taxon>Pseudomonas</taxon>
    </lineage>
</organism>
<keyword evidence="2" id="KW-0813">Transport</keyword>
<dbReference type="Gene3D" id="2.40.160.10">
    <property type="entry name" value="Porin"/>
    <property type="match status" value="1"/>
</dbReference>
<sequence length="422" mass="46392">MSRTLLAQAVALATAGAGLALPSLAQADFINDSKATLELRNFYFNRDLRNSAPGSQAKREEWAQGFILKAESGFTEGTIGFGVDAYAGLGVKLSSSDDRAGSNLLPNSYGSEGSDEYSEAAVAAKVRLSKTVAKVGGLMPKLPVVSSGDARLLPQVFNGAMLTSQEIAGLTVNAGQLREVNYRDSTDMQKMRINTATYTQKNFPLAESNRFNFIGGDYKFNQDNTAVGLWYSELQDIYDQKLLQLTHNQAVGAWKLGAVFGYFDSDENGRQLAGKIDNDLTSLMLSANTGAHTFRLGYQHSDGDNPFPFLQETDPAISSYLQILDFTRAGERSWQARYDLNFASYGVPGLNAFVRYVRGDEFKVGNVDGKEWERDLDISYTIQEGTLKNLAFRWRNAMVRSNASIGDLDENRLIVSYTIPLL</sequence>
<dbReference type="PANTHER" id="PTHR34596:SF2">
    <property type="entry name" value="CHITOPORIN"/>
    <property type="match status" value="1"/>
</dbReference>
<evidence type="ECO:0000256" key="2">
    <source>
        <dbReference type="ARBA" id="ARBA00022448"/>
    </source>
</evidence>
<keyword evidence="6" id="KW-1185">Reference proteome</keyword>
<gene>
    <name evidence="5" type="ORF">GCM10007363_10970</name>
</gene>
<evidence type="ECO:0000256" key="3">
    <source>
        <dbReference type="ARBA" id="ARBA00022729"/>
    </source>
</evidence>
<protein>
    <submittedName>
        <fullName evidence="5">Porin</fullName>
    </submittedName>
</protein>
<dbReference type="InterPro" id="IPR023614">
    <property type="entry name" value="Porin_dom_sf"/>
</dbReference>
<dbReference type="PANTHER" id="PTHR34596">
    <property type="entry name" value="CHITOPORIN"/>
    <property type="match status" value="1"/>
</dbReference>
<evidence type="ECO:0000256" key="4">
    <source>
        <dbReference type="SAM" id="SignalP"/>
    </source>
</evidence>
<reference evidence="6" key="1">
    <citation type="journal article" date="2019" name="Int. J. Syst. Evol. Microbiol.">
        <title>The Global Catalogue of Microorganisms (GCM) 10K type strain sequencing project: providing services to taxonomists for standard genome sequencing and annotation.</title>
        <authorList>
            <consortium name="The Broad Institute Genomics Platform"/>
            <consortium name="The Broad Institute Genome Sequencing Center for Infectious Disease"/>
            <person name="Wu L."/>
            <person name="Ma J."/>
        </authorList>
    </citation>
    <scope>NUCLEOTIDE SEQUENCE [LARGE SCALE GENOMIC DNA]</scope>
    <source>
        <strain evidence="6">CCM 8778</strain>
    </source>
</reference>
<comment type="caution">
    <text evidence="5">The sequence shown here is derived from an EMBL/GenBank/DDBJ whole genome shotgun (WGS) entry which is preliminary data.</text>
</comment>
<dbReference type="RefSeq" id="WP_093986400.1">
    <property type="nucleotide sequence ID" value="NZ_BMDE01000003.1"/>
</dbReference>